<reference evidence="1" key="1">
    <citation type="journal article" date="2020" name="Stud. Mycol.">
        <title>101 Dothideomycetes genomes: a test case for predicting lifestyles and emergence of pathogens.</title>
        <authorList>
            <person name="Haridas S."/>
            <person name="Albert R."/>
            <person name="Binder M."/>
            <person name="Bloem J."/>
            <person name="Labutti K."/>
            <person name="Salamov A."/>
            <person name="Andreopoulos B."/>
            <person name="Baker S."/>
            <person name="Barry K."/>
            <person name="Bills G."/>
            <person name="Bluhm B."/>
            <person name="Cannon C."/>
            <person name="Castanera R."/>
            <person name="Culley D."/>
            <person name="Daum C."/>
            <person name="Ezra D."/>
            <person name="Gonzalez J."/>
            <person name="Henrissat B."/>
            <person name="Kuo A."/>
            <person name="Liang C."/>
            <person name="Lipzen A."/>
            <person name="Lutzoni F."/>
            <person name="Magnuson J."/>
            <person name="Mondo S."/>
            <person name="Nolan M."/>
            <person name="Ohm R."/>
            <person name="Pangilinan J."/>
            <person name="Park H.-J."/>
            <person name="Ramirez L."/>
            <person name="Alfaro M."/>
            <person name="Sun H."/>
            <person name="Tritt A."/>
            <person name="Yoshinaga Y."/>
            <person name="Zwiers L.-H."/>
            <person name="Turgeon B."/>
            <person name="Goodwin S."/>
            <person name="Spatafora J."/>
            <person name="Crous P."/>
            <person name="Grigoriev I."/>
        </authorList>
    </citation>
    <scope>NUCLEOTIDE SEQUENCE</scope>
    <source>
        <strain evidence="1">CBS 525.71</strain>
    </source>
</reference>
<proteinExistence type="predicted"/>
<evidence type="ECO:0000313" key="1">
    <source>
        <dbReference type="EMBL" id="KAF2629562.1"/>
    </source>
</evidence>
<organism evidence="1 2">
    <name type="scientific">Macroventuria anomochaeta</name>
    <dbReference type="NCBI Taxonomy" id="301207"/>
    <lineage>
        <taxon>Eukaryota</taxon>
        <taxon>Fungi</taxon>
        <taxon>Dikarya</taxon>
        <taxon>Ascomycota</taxon>
        <taxon>Pezizomycotina</taxon>
        <taxon>Dothideomycetes</taxon>
        <taxon>Pleosporomycetidae</taxon>
        <taxon>Pleosporales</taxon>
        <taxon>Pleosporineae</taxon>
        <taxon>Didymellaceae</taxon>
        <taxon>Macroventuria</taxon>
    </lineage>
</organism>
<protein>
    <submittedName>
        <fullName evidence="1">Uncharacterized protein</fullName>
    </submittedName>
</protein>
<keyword evidence="2" id="KW-1185">Reference proteome</keyword>
<accession>A0ACB6S7R9</accession>
<dbReference type="Proteomes" id="UP000799754">
    <property type="component" value="Unassembled WGS sequence"/>
</dbReference>
<name>A0ACB6S7R9_9PLEO</name>
<comment type="caution">
    <text evidence="1">The sequence shown here is derived from an EMBL/GenBank/DDBJ whole genome shotgun (WGS) entry which is preliminary data.</text>
</comment>
<gene>
    <name evidence="1" type="ORF">BU25DRAFT_456650</name>
</gene>
<evidence type="ECO:0000313" key="2">
    <source>
        <dbReference type="Proteomes" id="UP000799754"/>
    </source>
</evidence>
<sequence>MPTSSKSRIRTSTKTCRRPSSPIESNSITDPKNHLFQAVRLFVMYFRLISILALAALTSAQAHASPGSIPYLSFTSPPAANSTSALAPSAPPASAPPAPAPPASAPAPAPSGHPAPAPPAAAPPGSTPLAPPVSSVNPVPAKCSINPAISMIQSGIKNPAFNTVSTRIPKPAPTYAKEPISFALSNIEFGTTLVQAPKPTIKPVDPDATSGEVLFCTSTAYTSWAGDDPNGSCDAVHSTWNECRSLSDVFKRKVMSVRPDKGQLCLFFADDDCYGAAEWIKWPGVQNLRGRIGEGNDWSKRIVSFRCTAED</sequence>
<dbReference type="EMBL" id="MU006709">
    <property type="protein sequence ID" value="KAF2629562.1"/>
    <property type="molecule type" value="Genomic_DNA"/>
</dbReference>